<name>A0A0G4PD27_PENC3</name>
<keyword evidence="2" id="KW-1185">Reference proteome</keyword>
<dbReference type="EMBL" id="HG793144">
    <property type="protein sequence ID" value="CRL24225.1"/>
    <property type="molecule type" value="Genomic_DNA"/>
</dbReference>
<organism evidence="1 2">
    <name type="scientific">Penicillium camemberti (strain FM 013)</name>
    <dbReference type="NCBI Taxonomy" id="1429867"/>
    <lineage>
        <taxon>Eukaryota</taxon>
        <taxon>Fungi</taxon>
        <taxon>Dikarya</taxon>
        <taxon>Ascomycota</taxon>
        <taxon>Pezizomycotina</taxon>
        <taxon>Eurotiomycetes</taxon>
        <taxon>Eurotiomycetidae</taxon>
        <taxon>Eurotiales</taxon>
        <taxon>Aspergillaceae</taxon>
        <taxon>Penicillium</taxon>
    </lineage>
</organism>
<dbReference type="AlphaFoldDB" id="A0A0G4PD27"/>
<gene>
    <name evidence="1" type="ORF">PCAMFM013_S011g000219</name>
</gene>
<dbReference type="Proteomes" id="UP000053732">
    <property type="component" value="Unassembled WGS sequence"/>
</dbReference>
<evidence type="ECO:0000313" key="2">
    <source>
        <dbReference type="Proteomes" id="UP000053732"/>
    </source>
</evidence>
<sequence>MCDLLLFVPKEVRLAGKIVIVGLGNKALGHETASLIITIGDKAMYKAPSLIFEPTLKSTQIPRTKLVQMPSPS</sequence>
<protein>
    <submittedName>
        <fullName evidence="1">Str. FM013</fullName>
    </submittedName>
</protein>
<proteinExistence type="predicted"/>
<reference evidence="1 2" key="1">
    <citation type="journal article" date="2014" name="Nat. Commun.">
        <title>Multiple recent horizontal transfers of a large genomic region in cheese making fungi.</title>
        <authorList>
            <person name="Cheeseman K."/>
            <person name="Ropars J."/>
            <person name="Renault P."/>
            <person name="Dupont J."/>
            <person name="Gouzy J."/>
            <person name="Branca A."/>
            <person name="Abraham A.L."/>
            <person name="Ceppi M."/>
            <person name="Conseiller E."/>
            <person name="Debuchy R."/>
            <person name="Malagnac F."/>
            <person name="Goarin A."/>
            <person name="Silar P."/>
            <person name="Lacoste S."/>
            <person name="Sallet E."/>
            <person name="Bensimon A."/>
            <person name="Giraud T."/>
            <person name="Brygoo Y."/>
        </authorList>
    </citation>
    <scope>NUCLEOTIDE SEQUENCE [LARGE SCALE GENOMIC DNA]</scope>
    <source>
        <strain evidence="2">FM 013</strain>
    </source>
</reference>
<accession>A0A0G4PD27</accession>
<evidence type="ECO:0000313" key="1">
    <source>
        <dbReference type="EMBL" id="CRL24225.1"/>
    </source>
</evidence>